<reference evidence="1 2" key="1">
    <citation type="submission" date="2017-04" db="EMBL/GenBank/DDBJ databases">
        <title>Complete genome of Campylobacter concisus ATCC 33237T and draft genomes for an additional eight well characterized C. concisus strains.</title>
        <authorList>
            <person name="Cornelius A.J."/>
            <person name="Miller W.G."/>
            <person name="Lastovica A.J."/>
            <person name="On S.L."/>
            <person name="French N.P."/>
            <person name="Vandenberg O."/>
            <person name="Biggs P.J."/>
        </authorList>
    </citation>
    <scope>NUCLEOTIDE SEQUENCE [LARGE SCALE GENOMIC DNA]</scope>
    <source>
        <strain evidence="1 2">Lasto127.99</strain>
    </source>
</reference>
<proteinExistence type="predicted"/>
<evidence type="ECO:0000313" key="1">
    <source>
        <dbReference type="EMBL" id="OUT18123.1"/>
    </source>
</evidence>
<organism evidence="1 2">
    <name type="scientific">Campylobacter concisus</name>
    <dbReference type="NCBI Taxonomy" id="199"/>
    <lineage>
        <taxon>Bacteria</taxon>
        <taxon>Pseudomonadati</taxon>
        <taxon>Campylobacterota</taxon>
        <taxon>Epsilonproteobacteria</taxon>
        <taxon>Campylobacterales</taxon>
        <taxon>Campylobacteraceae</taxon>
        <taxon>Campylobacter</taxon>
    </lineage>
</organism>
<dbReference type="Proteomes" id="UP000195893">
    <property type="component" value="Unassembled WGS sequence"/>
</dbReference>
<accession>A0A1Y5NFD0</accession>
<comment type="caution">
    <text evidence="1">The sequence shown here is derived from an EMBL/GenBank/DDBJ whole genome shotgun (WGS) entry which is preliminary data.</text>
</comment>
<gene>
    <name evidence="1" type="ORF">B9N60_03220</name>
</gene>
<evidence type="ECO:0000313" key="2">
    <source>
        <dbReference type="Proteomes" id="UP000195893"/>
    </source>
</evidence>
<name>A0A1Y5NFD0_9BACT</name>
<dbReference type="EMBL" id="NDYQ01000004">
    <property type="protein sequence ID" value="OUT18123.1"/>
    <property type="molecule type" value="Genomic_DNA"/>
</dbReference>
<dbReference type="AlphaFoldDB" id="A0A1Y5NFD0"/>
<sequence length="83" mass="9703">MIGMLVTEETPQIAQILQKAVQEIKRINPHARVEFVDYNDYYINKENEQNLKELIAKHRRGELKYCTLDDVIAETDTIIEGKI</sequence>
<protein>
    <submittedName>
        <fullName evidence="1">Uncharacterized protein</fullName>
    </submittedName>
</protein>
<dbReference type="RefSeq" id="WP_087581261.1">
    <property type="nucleotide sequence ID" value="NZ_NDYQ01000004.1"/>
</dbReference>